<keyword evidence="2" id="KW-0547">Nucleotide-binding</keyword>
<accession>A0AAD9NQX9</accession>
<evidence type="ECO:0000256" key="1">
    <source>
        <dbReference type="ARBA" id="ARBA00006270"/>
    </source>
</evidence>
<evidence type="ECO:0000256" key="2">
    <source>
        <dbReference type="ARBA" id="ARBA00022741"/>
    </source>
</evidence>
<dbReference type="PANTHER" id="PTHR47981">
    <property type="entry name" value="RAB FAMILY"/>
    <property type="match status" value="1"/>
</dbReference>
<evidence type="ECO:0000256" key="3">
    <source>
        <dbReference type="ARBA" id="ARBA00023134"/>
    </source>
</evidence>
<dbReference type="PROSITE" id="PS51419">
    <property type="entry name" value="RAB"/>
    <property type="match status" value="1"/>
</dbReference>
<dbReference type="GO" id="GO:0045335">
    <property type="term" value="C:phagocytic vesicle"/>
    <property type="evidence" value="ECO:0007669"/>
    <property type="project" value="TreeGrafter"/>
</dbReference>
<dbReference type="GO" id="GO:0008333">
    <property type="term" value="P:endosome to lysosome transport"/>
    <property type="evidence" value="ECO:0007669"/>
    <property type="project" value="TreeGrafter"/>
</dbReference>
<dbReference type="PANTHER" id="PTHR47981:SF20">
    <property type="entry name" value="RAS-RELATED PROTEIN RAB-7A"/>
    <property type="match status" value="1"/>
</dbReference>
<dbReference type="EMBL" id="JAODUO010000486">
    <property type="protein sequence ID" value="KAK2179497.1"/>
    <property type="molecule type" value="Genomic_DNA"/>
</dbReference>
<dbReference type="SUPFAM" id="SSF52540">
    <property type="entry name" value="P-loop containing nucleoside triphosphate hydrolases"/>
    <property type="match status" value="1"/>
</dbReference>
<sequence>MDLRDTYYRNTDAAIVVVDMNNMKSIELANSWKQEFANKVTKVKNVTETLPDGSLTSTMEMQPCDGAVIPVLLLGNKYDLVEEKLQKEELKDILSEPLDGENESENTLPKSPKREKPECVKLLEQEAEDHHFVGSVMVSAKDENFSVHSAIQTFVRFLLEDSLPRGKKMLKMSQMTEDEDAETEAVVTSPQQTILPQTGVIELDKIFQSCSVPIKRSQDYATYYDLVLKTFKQTCADMGYLREAKASLEDCIIGLRDALKNDTKLELKVKDDDGFICLYHGMEEDDEFRIDRQLTKTLNIFNQELGGICKAILRDCPIMNATLSTLEAELTVACDKAIETTEEPEVTVQNKAHIVAVCERNRARIRFTQEQNDTSVATVRNALNKVNMALLW</sequence>
<feature type="region of interest" description="Disordered" evidence="4">
    <location>
        <begin position="93"/>
        <end position="116"/>
    </location>
</feature>
<reference evidence="5" key="1">
    <citation type="journal article" date="2023" name="Mol. Biol. Evol.">
        <title>Third-Generation Sequencing Reveals the Adaptive Role of the Epigenome in Three Deep-Sea Polychaetes.</title>
        <authorList>
            <person name="Perez M."/>
            <person name="Aroh O."/>
            <person name="Sun Y."/>
            <person name="Lan Y."/>
            <person name="Juniper S.K."/>
            <person name="Young C.R."/>
            <person name="Angers B."/>
            <person name="Qian P.Y."/>
        </authorList>
    </citation>
    <scope>NUCLEOTIDE SEQUENCE</scope>
    <source>
        <strain evidence="5">R07B-5</strain>
    </source>
</reference>
<dbReference type="AlphaFoldDB" id="A0AAD9NQX9"/>
<dbReference type="Proteomes" id="UP001209878">
    <property type="component" value="Unassembled WGS sequence"/>
</dbReference>
<keyword evidence="3" id="KW-0342">GTP-binding</keyword>
<dbReference type="Gene3D" id="3.40.50.300">
    <property type="entry name" value="P-loop containing nucleotide triphosphate hydrolases"/>
    <property type="match status" value="1"/>
</dbReference>
<keyword evidence="6" id="KW-1185">Reference proteome</keyword>
<comment type="caution">
    <text evidence="5">The sequence shown here is derived from an EMBL/GenBank/DDBJ whole genome shotgun (WGS) entry which is preliminary data.</text>
</comment>
<dbReference type="GO" id="GO:0090385">
    <property type="term" value="P:phagosome-lysosome fusion"/>
    <property type="evidence" value="ECO:0007669"/>
    <property type="project" value="TreeGrafter"/>
</dbReference>
<dbReference type="GO" id="GO:0005770">
    <property type="term" value="C:late endosome"/>
    <property type="evidence" value="ECO:0007669"/>
    <property type="project" value="TreeGrafter"/>
</dbReference>
<evidence type="ECO:0000313" key="5">
    <source>
        <dbReference type="EMBL" id="KAK2179497.1"/>
    </source>
</evidence>
<protein>
    <submittedName>
        <fullName evidence="5">Uncharacterized protein</fullName>
    </submittedName>
</protein>
<organism evidence="5 6">
    <name type="scientific">Ridgeia piscesae</name>
    <name type="common">Tubeworm</name>
    <dbReference type="NCBI Taxonomy" id="27915"/>
    <lineage>
        <taxon>Eukaryota</taxon>
        <taxon>Metazoa</taxon>
        <taxon>Spiralia</taxon>
        <taxon>Lophotrochozoa</taxon>
        <taxon>Annelida</taxon>
        <taxon>Polychaeta</taxon>
        <taxon>Sedentaria</taxon>
        <taxon>Canalipalpata</taxon>
        <taxon>Sabellida</taxon>
        <taxon>Siboglinidae</taxon>
        <taxon>Ridgeia</taxon>
    </lineage>
</organism>
<gene>
    <name evidence="5" type="ORF">NP493_484g00016</name>
</gene>
<evidence type="ECO:0000256" key="4">
    <source>
        <dbReference type="SAM" id="MobiDB-lite"/>
    </source>
</evidence>
<dbReference type="GO" id="GO:0005525">
    <property type="term" value="F:GTP binding"/>
    <property type="evidence" value="ECO:0007669"/>
    <property type="project" value="UniProtKB-KW"/>
</dbReference>
<name>A0AAD9NQX9_RIDPI</name>
<comment type="similarity">
    <text evidence="1">Belongs to the small GTPase superfamily. Rab family.</text>
</comment>
<dbReference type="InterPro" id="IPR027417">
    <property type="entry name" value="P-loop_NTPase"/>
</dbReference>
<dbReference type="GO" id="GO:0005764">
    <property type="term" value="C:lysosome"/>
    <property type="evidence" value="ECO:0007669"/>
    <property type="project" value="TreeGrafter"/>
</dbReference>
<proteinExistence type="inferred from homology"/>
<evidence type="ECO:0000313" key="6">
    <source>
        <dbReference type="Proteomes" id="UP001209878"/>
    </source>
</evidence>